<dbReference type="KEGG" id="salo:EF888_03255"/>
<dbReference type="AlphaFoldDB" id="A0A316GU15"/>
<accession>A0A316GU15</accession>
<gene>
    <name evidence="2" type="ORF">C8D95_101361</name>
</gene>
<comment type="caution">
    <text evidence="2">The sequence shown here is derived from an EMBL/GenBank/DDBJ whole genome shotgun (WGS) entry which is preliminary data.</text>
</comment>
<dbReference type="OrthoDB" id="9774458at2"/>
<feature type="signal peptide" evidence="1">
    <location>
        <begin position="1"/>
        <end position="23"/>
    </location>
</feature>
<protein>
    <recommendedName>
        <fullName evidence="4">SH3 domain-containing protein</fullName>
    </recommendedName>
</protein>
<evidence type="ECO:0000256" key="1">
    <source>
        <dbReference type="SAM" id="SignalP"/>
    </source>
</evidence>
<dbReference type="RefSeq" id="WP_109757430.1">
    <property type="nucleotide sequence ID" value="NZ_CP034588.1"/>
</dbReference>
<name>A0A316GU15_9RHOB</name>
<feature type="chain" id="PRO_5016456087" description="SH3 domain-containing protein" evidence="1">
    <location>
        <begin position="24"/>
        <end position="132"/>
    </location>
</feature>
<keyword evidence="3" id="KW-1185">Reference proteome</keyword>
<reference evidence="2 3" key="1">
    <citation type="submission" date="2018-05" db="EMBL/GenBank/DDBJ databases">
        <title>Genomic Encyclopedia of Type Strains, Phase IV (KMG-IV): sequencing the most valuable type-strain genomes for metagenomic binning, comparative biology and taxonomic classification.</title>
        <authorList>
            <person name="Goeker M."/>
        </authorList>
    </citation>
    <scope>NUCLEOTIDE SEQUENCE [LARGE SCALE GENOMIC DNA]</scope>
    <source>
        <strain evidence="2 3">DSM 103371</strain>
    </source>
</reference>
<sequence length="132" mass="13697">MRRLLTLPLLLALPGCFVGSAQVGPTGADPTPAQLSALARNTLTITRPSDVEFFAQAATSPVILVEGREVGRCQVGRPLVIALEDGDWIVSARTGGGEAWQRVEVYGGESVDMACGASGALSPRPVLGPVSR</sequence>
<dbReference type="EMBL" id="QGGV01000001">
    <property type="protein sequence ID" value="PWK58547.1"/>
    <property type="molecule type" value="Genomic_DNA"/>
</dbReference>
<organism evidence="2 3">
    <name type="scientific">Silicimonas algicola</name>
    <dbReference type="NCBI Taxonomy" id="1826607"/>
    <lineage>
        <taxon>Bacteria</taxon>
        <taxon>Pseudomonadati</taxon>
        <taxon>Pseudomonadota</taxon>
        <taxon>Alphaproteobacteria</taxon>
        <taxon>Rhodobacterales</taxon>
        <taxon>Paracoccaceae</taxon>
    </lineage>
</organism>
<evidence type="ECO:0000313" key="3">
    <source>
        <dbReference type="Proteomes" id="UP000245390"/>
    </source>
</evidence>
<proteinExistence type="predicted"/>
<evidence type="ECO:0000313" key="2">
    <source>
        <dbReference type="EMBL" id="PWK58547.1"/>
    </source>
</evidence>
<dbReference type="Proteomes" id="UP000245390">
    <property type="component" value="Unassembled WGS sequence"/>
</dbReference>
<evidence type="ECO:0008006" key="4">
    <source>
        <dbReference type="Google" id="ProtNLM"/>
    </source>
</evidence>
<keyword evidence="1" id="KW-0732">Signal</keyword>